<dbReference type="Proteomes" id="UP000007463">
    <property type="component" value="Chromosome"/>
</dbReference>
<protein>
    <submittedName>
        <fullName evidence="2">Uncharacterized protein</fullName>
    </submittedName>
</protein>
<dbReference type="KEGG" id="fte:Fluta_0967"/>
<organism evidence="2 3">
    <name type="scientific">Fluviicola taffensis (strain DSM 16823 / NCIMB 13979 / RW262)</name>
    <dbReference type="NCBI Taxonomy" id="755732"/>
    <lineage>
        <taxon>Bacteria</taxon>
        <taxon>Pseudomonadati</taxon>
        <taxon>Bacteroidota</taxon>
        <taxon>Flavobacteriia</taxon>
        <taxon>Flavobacteriales</taxon>
        <taxon>Crocinitomicaceae</taxon>
        <taxon>Fluviicola</taxon>
    </lineage>
</organism>
<gene>
    <name evidence="2" type="ordered locus">Fluta_0967</name>
</gene>
<evidence type="ECO:0000313" key="3">
    <source>
        <dbReference type="Proteomes" id="UP000007463"/>
    </source>
</evidence>
<keyword evidence="1" id="KW-0175">Coiled coil</keyword>
<accession>F2IK69</accession>
<dbReference type="EMBL" id="CP002542">
    <property type="protein sequence ID" value="AEA42968.1"/>
    <property type="molecule type" value="Genomic_DNA"/>
</dbReference>
<dbReference type="OrthoDB" id="963867at2"/>
<feature type="coiled-coil region" evidence="1">
    <location>
        <begin position="156"/>
        <end position="183"/>
    </location>
</feature>
<dbReference type="RefSeq" id="WP_013685740.1">
    <property type="nucleotide sequence ID" value="NC_015321.1"/>
</dbReference>
<reference evidence="2 3" key="1">
    <citation type="journal article" date="2011" name="Stand. Genomic Sci.">
        <title>Complete genome sequence of the gliding freshwater bacterium Fluviicola taffensis type strain (RW262).</title>
        <authorList>
            <person name="Woyke T."/>
            <person name="Chertkov O."/>
            <person name="Lapidus A."/>
            <person name="Nolan M."/>
            <person name="Lucas S."/>
            <person name="Del Rio T.G."/>
            <person name="Tice H."/>
            <person name="Cheng J.F."/>
            <person name="Tapia R."/>
            <person name="Han C."/>
            <person name="Goodwin L."/>
            <person name="Pitluck S."/>
            <person name="Liolios K."/>
            <person name="Pagani I."/>
            <person name="Ivanova N."/>
            <person name="Huntemann M."/>
            <person name="Mavromatis K."/>
            <person name="Mikhailova N."/>
            <person name="Pati A."/>
            <person name="Chen A."/>
            <person name="Palaniappan K."/>
            <person name="Land M."/>
            <person name="Hauser L."/>
            <person name="Brambilla E.M."/>
            <person name="Rohde M."/>
            <person name="Mwirichia R."/>
            <person name="Sikorski J."/>
            <person name="Tindall B.J."/>
            <person name="Goker M."/>
            <person name="Bristow J."/>
            <person name="Eisen J.A."/>
            <person name="Markowitz V."/>
            <person name="Hugenholtz P."/>
            <person name="Klenk H.P."/>
            <person name="Kyrpides N.C."/>
        </authorList>
    </citation>
    <scope>NUCLEOTIDE SEQUENCE [LARGE SCALE GENOMIC DNA]</scope>
    <source>
        <strain evidence="3">DSM 16823 / RW262 / RW262</strain>
    </source>
</reference>
<dbReference type="AlphaFoldDB" id="F2IK69"/>
<proteinExistence type="predicted"/>
<reference evidence="3" key="2">
    <citation type="submission" date="2011-02" db="EMBL/GenBank/DDBJ databases">
        <title>The complete genome of Fluviicola taffensis DSM 16823.</title>
        <authorList>
            <consortium name="US DOE Joint Genome Institute (JGI-PGF)"/>
            <person name="Lucas S."/>
            <person name="Copeland A."/>
            <person name="Lapidus A."/>
            <person name="Bruce D."/>
            <person name="Goodwin L."/>
            <person name="Pitluck S."/>
            <person name="Kyrpides N."/>
            <person name="Mavromatis K."/>
            <person name="Ivanova N."/>
            <person name="Mikhailova N."/>
            <person name="Pagani I."/>
            <person name="Chertkov O."/>
            <person name="Detter J.C."/>
            <person name="Han C."/>
            <person name="Tapia R."/>
            <person name="Land M."/>
            <person name="Hauser L."/>
            <person name="Markowitz V."/>
            <person name="Cheng J.-F."/>
            <person name="Hugenholtz P."/>
            <person name="Woyke T."/>
            <person name="Wu D."/>
            <person name="Tindall B."/>
            <person name="Pomrenke H.G."/>
            <person name="Brambilla E."/>
            <person name="Klenk H.-P."/>
            <person name="Eisen J.A."/>
        </authorList>
    </citation>
    <scope>NUCLEOTIDE SEQUENCE [LARGE SCALE GENOMIC DNA]</scope>
    <source>
        <strain evidence="3">DSM 16823 / RW262 / RW262</strain>
    </source>
</reference>
<evidence type="ECO:0000256" key="1">
    <source>
        <dbReference type="SAM" id="Coils"/>
    </source>
</evidence>
<name>F2IK69_FLUTR</name>
<dbReference type="eggNOG" id="ENOG5031WFJ">
    <property type="taxonomic scope" value="Bacteria"/>
</dbReference>
<evidence type="ECO:0000313" key="2">
    <source>
        <dbReference type="EMBL" id="AEA42968.1"/>
    </source>
</evidence>
<sequence>MKKKIPLLVHEFIEPFLDRKGKNFLNIDPDKFMIRFIDKDPGSDFYFNVEEFRLDKGFQLLIDWKPLDKQNVANKRMWIAASALDQFLSKWLELLDGYDKVKTVFDDPIVESYSEDFFSEFELIDEDEEQPVTIKQALLIDEHLDSITNRIDTFINDKNELQIIEIKKDIQDLKENLTTQSKKTILKSLTRIWGKIAKQGIPLIKEFLTEAKKQIIKQSVSILLEKGGDII</sequence>
<dbReference type="HOGENOM" id="CLU_1214012_0_0_10"/>
<keyword evidence="3" id="KW-1185">Reference proteome</keyword>